<dbReference type="GO" id="GO:0022857">
    <property type="term" value="F:transmembrane transporter activity"/>
    <property type="evidence" value="ECO:0007669"/>
    <property type="project" value="InterPro"/>
</dbReference>
<feature type="transmembrane region" description="Helical" evidence="7">
    <location>
        <begin position="340"/>
        <end position="359"/>
    </location>
</feature>
<feature type="transmembrane region" description="Helical" evidence="7">
    <location>
        <begin position="251"/>
        <end position="271"/>
    </location>
</feature>
<comment type="caution">
    <text evidence="9">The sequence shown here is derived from an EMBL/GenBank/DDBJ whole genome shotgun (WGS) entry which is preliminary data.</text>
</comment>
<feature type="transmembrane region" description="Helical" evidence="7">
    <location>
        <begin position="141"/>
        <end position="160"/>
    </location>
</feature>
<evidence type="ECO:0000256" key="3">
    <source>
        <dbReference type="ARBA" id="ARBA00022475"/>
    </source>
</evidence>
<feature type="transmembrane region" description="Helical" evidence="7">
    <location>
        <begin position="12"/>
        <end position="33"/>
    </location>
</feature>
<evidence type="ECO:0000256" key="7">
    <source>
        <dbReference type="SAM" id="Phobius"/>
    </source>
</evidence>
<dbReference type="PANTHER" id="PTHR23517">
    <property type="entry name" value="RESISTANCE PROTEIN MDTM, PUTATIVE-RELATED-RELATED"/>
    <property type="match status" value="1"/>
</dbReference>
<comment type="subcellular location">
    <subcellularLocation>
        <location evidence="1">Cell membrane</location>
        <topology evidence="1">Multi-pass membrane protein</topology>
    </subcellularLocation>
</comment>
<dbReference type="GO" id="GO:0005886">
    <property type="term" value="C:plasma membrane"/>
    <property type="evidence" value="ECO:0007669"/>
    <property type="project" value="UniProtKB-SubCell"/>
</dbReference>
<evidence type="ECO:0000259" key="8">
    <source>
        <dbReference type="PROSITE" id="PS50850"/>
    </source>
</evidence>
<sequence>MKKIAIAMPIPRLGILTGLAFIEFVRNALMLTILPNSALSAVALGPAGVGFAISAHYLFDNLLRTPSGLLIDHFGAPKTLTLGLLVASLGILLIATAQTAPLFVAGAALFGAGAAPLWPSVVGAVTANADPNGKAAAMGKIYIAWLIGGGAGPVVVNFLYATSYPVIFTLLESLVLIAGFFMLLFHKQFPKPHVASTASIVSTRRYFSEIIVHLKDIRALFPIMFMQTFAMGLLIPVLSPYMRTVLQIGPQLQSVGMIIVGGITATSLPLASHLIDRIGFRPFLSGGFLFTALMLALFLTQRAFVPALICMAFVGVSYAAILPAWNTILDRAVDERKRGVMWGLFMTVEGLGTASGPLVSGQLWGQSGIQAPFILSVLVVGLMGVLYLFLRVPTLVERSISPKKV</sequence>
<dbReference type="RefSeq" id="WP_067717971.1">
    <property type="nucleotide sequence ID" value="NZ_LPVJ01000054.1"/>
</dbReference>
<dbReference type="InterPro" id="IPR011701">
    <property type="entry name" value="MFS"/>
</dbReference>
<dbReference type="SUPFAM" id="SSF103473">
    <property type="entry name" value="MFS general substrate transporter"/>
    <property type="match status" value="1"/>
</dbReference>
<feature type="transmembrane region" description="Helical" evidence="7">
    <location>
        <begin position="371"/>
        <end position="390"/>
    </location>
</feature>
<keyword evidence="3" id="KW-1003">Cell membrane</keyword>
<evidence type="ECO:0000256" key="4">
    <source>
        <dbReference type="ARBA" id="ARBA00022692"/>
    </source>
</evidence>
<organism evidence="9 10">
    <name type="scientific">Ferroacidibacillus organovorans</name>
    <dbReference type="NCBI Taxonomy" id="1765683"/>
    <lineage>
        <taxon>Bacteria</taxon>
        <taxon>Bacillati</taxon>
        <taxon>Bacillota</taxon>
        <taxon>Bacilli</taxon>
        <taxon>Bacillales</taxon>
        <taxon>Alicyclobacillaceae</taxon>
        <taxon>Ferroacidibacillus</taxon>
    </lineage>
</organism>
<dbReference type="InterPro" id="IPR020846">
    <property type="entry name" value="MFS_dom"/>
</dbReference>
<feature type="transmembrane region" description="Helical" evidence="7">
    <location>
        <begin position="103"/>
        <end position="129"/>
    </location>
</feature>
<feature type="domain" description="Major facilitator superfamily (MFS) profile" evidence="8">
    <location>
        <begin position="6"/>
        <end position="396"/>
    </location>
</feature>
<keyword evidence="10" id="KW-1185">Reference proteome</keyword>
<evidence type="ECO:0000313" key="9">
    <source>
        <dbReference type="EMBL" id="KUO95271.1"/>
    </source>
</evidence>
<protein>
    <recommendedName>
        <fullName evidence="8">Major facilitator superfamily (MFS) profile domain-containing protein</fullName>
    </recommendedName>
</protein>
<dbReference type="PROSITE" id="PS50850">
    <property type="entry name" value="MFS"/>
    <property type="match status" value="1"/>
</dbReference>
<keyword evidence="2" id="KW-0813">Transport</keyword>
<dbReference type="Proteomes" id="UP000053557">
    <property type="component" value="Unassembled WGS sequence"/>
</dbReference>
<dbReference type="InterPro" id="IPR036259">
    <property type="entry name" value="MFS_trans_sf"/>
</dbReference>
<feature type="transmembrane region" description="Helical" evidence="7">
    <location>
        <begin position="166"/>
        <end position="185"/>
    </location>
</feature>
<feature type="transmembrane region" description="Helical" evidence="7">
    <location>
        <begin position="39"/>
        <end position="59"/>
    </location>
</feature>
<dbReference type="OrthoDB" id="9815817at2"/>
<proteinExistence type="predicted"/>
<feature type="transmembrane region" description="Helical" evidence="7">
    <location>
        <begin position="219"/>
        <end position="239"/>
    </location>
</feature>
<feature type="transmembrane region" description="Helical" evidence="7">
    <location>
        <begin position="283"/>
        <end position="299"/>
    </location>
</feature>
<reference evidence="9 10" key="1">
    <citation type="submission" date="2015-12" db="EMBL/GenBank/DDBJ databases">
        <title>Draft genome sequence of Acidibacillus ferrooxidans ITV001, isolated from a chalcopyrite acid mine drainage site in Brazil.</title>
        <authorList>
            <person name="Dall'Agnol H."/>
            <person name="Nancucheo I."/>
            <person name="Johnson B."/>
            <person name="Oliveira R."/>
            <person name="Leite L."/>
            <person name="Pylro V."/>
            <person name="Nunes G.L."/>
            <person name="Tzotzos G."/>
            <person name="Fernandes G.R."/>
            <person name="Dutra J."/>
            <person name="Orellana S.C."/>
            <person name="Oliveira G."/>
        </authorList>
    </citation>
    <scope>NUCLEOTIDE SEQUENCE [LARGE SCALE GENOMIC DNA]</scope>
    <source>
        <strain evidence="10">ITV01</strain>
    </source>
</reference>
<feature type="transmembrane region" description="Helical" evidence="7">
    <location>
        <begin position="305"/>
        <end position="328"/>
    </location>
</feature>
<feature type="transmembrane region" description="Helical" evidence="7">
    <location>
        <begin position="80"/>
        <end position="97"/>
    </location>
</feature>
<keyword evidence="4 7" id="KW-0812">Transmembrane</keyword>
<keyword evidence="5 7" id="KW-1133">Transmembrane helix</keyword>
<name>A0A117SXE1_9BACL</name>
<evidence type="ECO:0000256" key="6">
    <source>
        <dbReference type="ARBA" id="ARBA00023136"/>
    </source>
</evidence>
<dbReference type="AlphaFoldDB" id="A0A117SXE1"/>
<dbReference type="Gene3D" id="1.20.1250.20">
    <property type="entry name" value="MFS general substrate transporter like domains"/>
    <property type="match status" value="2"/>
</dbReference>
<evidence type="ECO:0000313" key="10">
    <source>
        <dbReference type="Proteomes" id="UP000053557"/>
    </source>
</evidence>
<dbReference type="InterPro" id="IPR050171">
    <property type="entry name" value="MFS_Transporters"/>
</dbReference>
<evidence type="ECO:0000256" key="5">
    <source>
        <dbReference type="ARBA" id="ARBA00022989"/>
    </source>
</evidence>
<dbReference type="EMBL" id="LPVJ01000054">
    <property type="protein sequence ID" value="KUO95271.1"/>
    <property type="molecule type" value="Genomic_DNA"/>
</dbReference>
<accession>A0A117SXE1</accession>
<evidence type="ECO:0000256" key="2">
    <source>
        <dbReference type="ARBA" id="ARBA00022448"/>
    </source>
</evidence>
<evidence type="ECO:0000256" key="1">
    <source>
        <dbReference type="ARBA" id="ARBA00004651"/>
    </source>
</evidence>
<dbReference type="CDD" id="cd17325">
    <property type="entry name" value="MFS_MdtG_SLC18_like"/>
    <property type="match status" value="1"/>
</dbReference>
<dbReference type="Pfam" id="PF07690">
    <property type="entry name" value="MFS_1"/>
    <property type="match status" value="2"/>
</dbReference>
<keyword evidence="6 7" id="KW-0472">Membrane</keyword>
<gene>
    <name evidence="9" type="ORF">ATW55_14150</name>
</gene>